<keyword evidence="1" id="KW-0812">Transmembrane</keyword>
<accession>A0A6C0HY76</accession>
<dbReference type="AlphaFoldDB" id="A0A6C0HY76"/>
<proteinExistence type="predicted"/>
<name>A0A6C0HY76_9ZZZZ</name>
<keyword evidence="1" id="KW-0472">Membrane</keyword>
<protein>
    <submittedName>
        <fullName evidence="2">Uncharacterized protein</fullName>
    </submittedName>
</protein>
<reference evidence="2" key="1">
    <citation type="journal article" date="2020" name="Nature">
        <title>Giant virus diversity and host interactions through global metagenomics.</title>
        <authorList>
            <person name="Schulz F."/>
            <person name="Roux S."/>
            <person name="Paez-Espino D."/>
            <person name="Jungbluth S."/>
            <person name="Walsh D.A."/>
            <person name="Denef V.J."/>
            <person name="McMahon K.D."/>
            <person name="Konstantinidis K.T."/>
            <person name="Eloe-Fadrosh E.A."/>
            <person name="Kyrpides N.C."/>
            <person name="Woyke T."/>
        </authorList>
    </citation>
    <scope>NUCLEOTIDE SEQUENCE</scope>
    <source>
        <strain evidence="2">GVMAG-M-3300023184-178</strain>
    </source>
</reference>
<keyword evidence="1" id="KW-1133">Transmembrane helix</keyword>
<dbReference type="EMBL" id="MN740032">
    <property type="protein sequence ID" value="QHT85106.1"/>
    <property type="molecule type" value="Genomic_DNA"/>
</dbReference>
<sequence length="156" mass="17548">MTKILYLFICLVIIIISALVIEPMIRKEGYSNLANAGKFPISVDKPLLGESYPLSGNGKVSDNDYNKIWWYYPIFKVGSYAQITNNLKYHNNPDDGQCTTAEFCGALYKDRQLHTNISQPLPPVPNTPGTRIGYYRTPDNLFMGPQPGPIDELPTF</sequence>
<evidence type="ECO:0000313" key="2">
    <source>
        <dbReference type="EMBL" id="QHT85106.1"/>
    </source>
</evidence>
<organism evidence="2">
    <name type="scientific">viral metagenome</name>
    <dbReference type="NCBI Taxonomy" id="1070528"/>
    <lineage>
        <taxon>unclassified sequences</taxon>
        <taxon>metagenomes</taxon>
        <taxon>organismal metagenomes</taxon>
    </lineage>
</organism>
<feature type="transmembrane region" description="Helical" evidence="1">
    <location>
        <begin position="6"/>
        <end position="25"/>
    </location>
</feature>
<evidence type="ECO:0000256" key="1">
    <source>
        <dbReference type="SAM" id="Phobius"/>
    </source>
</evidence>